<accession>A0A378JSC5</accession>
<keyword evidence="2" id="KW-1185">Reference proteome</keyword>
<organism evidence="1 2">
    <name type="scientific">Legionella beliardensis</name>
    <dbReference type="NCBI Taxonomy" id="91822"/>
    <lineage>
        <taxon>Bacteria</taxon>
        <taxon>Pseudomonadati</taxon>
        <taxon>Pseudomonadota</taxon>
        <taxon>Gammaproteobacteria</taxon>
        <taxon>Legionellales</taxon>
        <taxon>Legionellaceae</taxon>
        <taxon>Legionella</taxon>
    </lineage>
</organism>
<reference evidence="1 2" key="1">
    <citation type="submission" date="2018-06" db="EMBL/GenBank/DDBJ databases">
        <authorList>
            <consortium name="Pathogen Informatics"/>
            <person name="Doyle S."/>
        </authorList>
    </citation>
    <scope>NUCLEOTIDE SEQUENCE [LARGE SCALE GENOMIC DNA]</scope>
    <source>
        <strain evidence="1 2">NCTC13315</strain>
    </source>
</reference>
<sequence length="69" mass="8014">MTASTQLMHHEQRFHGKNEHSLQAVINKKIELESLKLSDCKRSERSHDSLLIKRGASEVNKDFIKELEL</sequence>
<evidence type="ECO:0000313" key="2">
    <source>
        <dbReference type="Proteomes" id="UP000254968"/>
    </source>
</evidence>
<name>A0A378JSC5_9GAMM</name>
<gene>
    <name evidence="1" type="ORF">NCTC13315_02953</name>
</gene>
<proteinExistence type="predicted"/>
<evidence type="ECO:0000313" key="1">
    <source>
        <dbReference type="EMBL" id="STX55582.1"/>
    </source>
</evidence>
<dbReference type="Proteomes" id="UP000254968">
    <property type="component" value="Unassembled WGS sequence"/>
</dbReference>
<dbReference type="EMBL" id="UGNV01000003">
    <property type="protein sequence ID" value="STX55582.1"/>
    <property type="molecule type" value="Genomic_DNA"/>
</dbReference>
<dbReference type="RefSeq" id="WP_115304197.1">
    <property type="nucleotide sequence ID" value="NZ_CAAAHO010000009.1"/>
</dbReference>
<dbReference type="AlphaFoldDB" id="A0A378JSC5"/>
<protein>
    <submittedName>
        <fullName evidence="1">Conjugative transfer protein TraI</fullName>
    </submittedName>
</protein>